<organism evidence="2 3">
    <name type="scientific">Letharia lupina</name>
    <dbReference type="NCBI Taxonomy" id="560253"/>
    <lineage>
        <taxon>Eukaryota</taxon>
        <taxon>Fungi</taxon>
        <taxon>Dikarya</taxon>
        <taxon>Ascomycota</taxon>
        <taxon>Pezizomycotina</taxon>
        <taxon>Lecanoromycetes</taxon>
        <taxon>OSLEUM clade</taxon>
        <taxon>Lecanoromycetidae</taxon>
        <taxon>Lecanorales</taxon>
        <taxon>Lecanorineae</taxon>
        <taxon>Parmeliaceae</taxon>
        <taxon>Letharia</taxon>
    </lineage>
</organism>
<dbReference type="Proteomes" id="UP000593566">
    <property type="component" value="Unassembled WGS sequence"/>
</dbReference>
<accession>A0A8H6F7I1</accession>
<feature type="region of interest" description="Disordered" evidence="1">
    <location>
        <begin position="59"/>
        <end position="101"/>
    </location>
</feature>
<sequence length="101" mass="11527">MIKMTKVRQDRTSLKTIHCSLLEVDGHNVLYIPNPTGMGGTRVLNMPTKETIVDEYSLHDAAKKDDKDHDNQTEEPHGTLKVIKERSQKRKCQQEEVTPAE</sequence>
<protein>
    <submittedName>
        <fullName evidence="2">Uncharacterized protein</fullName>
    </submittedName>
</protein>
<gene>
    <name evidence="2" type="ORF">HO133_006247</name>
</gene>
<name>A0A8H6F7I1_9LECA</name>
<comment type="caution">
    <text evidence="2">The sequence shown here is derived from an EMBL/GenBank/DDBJ whole genome shotgun (WGS) entry which is preliminary data.</text>
</comment>
<keyword evidence="3" id="KW-1185">Reference proteome</keyword>
<dbReference type="RefSeq" id="XP_037147271.1">
    <property type="nucleotide sequence ID" value="XM_037297146.1"/>
</dbReference>
<proteinExistence type="predicted"/>
<feature type="compositionally biased region" description="Basic and acidic residues" evidence="1">
    <location>
        <begin position="59"/>
        <end position="86"/>
    </location>
</feature>
<dbReference type="GeneID" id="59334648"/>
<dbReference type="AlphaFoldDB" id="A0A8H6F7I1"/>
<evidence type="ECO:0000313" key="3">
    <source>
        <dbReference type="Proteomes" id="UP000593566"/>
    </source>
</evidence>
<evidence type="ECO:0000256" key="1">
    <source>
        <dbReference type="SAM" id="MobiDB-lite"/>
    </source>
</evidence>
<evidence type="ECO:0000313" key="2">
    <source>
        <dbReference type="EMBL" id="KAF6217836.1"/>
    </source>
</evidence>
<reference evidence="2 3" key="1">
    <citation type="journal article" date="2020" name="Genomics">
        <title>Complete, high-quality genomes from long-read metagenomic sequencing of two wolf lichen thalli reveals enigmatic genome architecture.</title>
        <authorList>
            <person name="McKenzie S.K."/>
            <person name="Walston R.F."/>
            <person name="Allen J.L."/>
        </authorList>
    </citation>
    <scope>NUCLEOTIDE SEQUENCE [LARGE SCALE GENOMIC DNA]</scope>
    <source>
        <strain evidence="2">WasteWater1</strain>
    </source>
</reference>
<dbReference type="EMBL" id="JACCJB010000024">
    <property type="protein sequence ID" value="KAF6217836.1"/>
    <property type="molecule type" value="Genomic_DNA"/>
</dbReference>